<dbReference type="Gene3D" id="1.10.150.240">
    <property type="entry name" value="Putative phosphatase, domain 2"/>
    <property type="match status" value="1"/>
</dbReference>
<dbReference type="Gene3D" id="3.40.50.1000">
    <property type="entry name" value="HAD superfamily/HAD-like"/>
    <property type="match status" value="1"/>
</dbReference>
<dbReference type="SFLD" id="SFLDS00003">
    <property type="entry name" value="Haloacid_Dehalogenase"/>
    <property type="match status" value="1"/>
</dbReference>
<dbReference type="Pfam" id="PF13419">
    <property type="entry name" value="HAD_2"/>
    <property type="match status" value="1"/>
</dbReference>
<dbReference type="SFLD" id="SFLDG01129">
    <property type="entry name" value="C1.5:_HAD__Beta-PGM__Phosphata"/>
    <property type="match status" value="1"/>
</dbReference>
<dbReference type="AlphaFoldDB" id="J7RU66"/>
<dbReference type="PANTHER" id="PTHR18901">
    <property type="entry name" value="2-DEOXYGLUCOSE-6-PHOSPHATE PHOSPHATASE 2"/>
    <property type="match status" value="1"/>
</dbReference>
<dbReference type="GO" id="GO:1990738">
    <property type="term" value="F:pseudouridine 5'-phosphatase activity"/>
    <property type="evidence" value="ECO:0007669"/>
    <property type="project" value="EnsemblFungi"/>
</dbReference>
<sequence length="235" mass="26177">MTIDKSIKACLFDMDGLLLNTEDIYTLTCNEILNKYGKGPLTWDIKLKLQGLPGREAGEKLIESYDLPISFEEYDDMNVKSQESKWPTSSFLPGVVELLKYLHEKNIPTAVCTSSNKLKFKGKTSHLPCFENFDVIVTGDDPRIPAGRGKPCPDIWQLGLKMLNEKFGGDIKPSECLVFEDGIPGVKSGKAFGAHVIWVPHPEAQPYLGDVDGILDNKGELLPTLQAFKREQYGL</sequence>
<reference evidence="2" key="2">
    <citation type="submission" date="2012-08" db="EMBL/GenBank/DDBJ databases">
        <title>Genome sequence of Kazachstania naganishii.</title>
        <authorList>
            <person name="Gordon J.L."/>
            <person name="Armisen D."/>
            <person name="Proux-Wera E."/>
            <person name="OhEigeartaigh S.S."/>
            <person name="Byrne K.P."/>
            <person name="Wolfe K.H."/>
        </authorList>
    </citation>
    <scope>NUCLEOTIDE SEQUENCE [LARGE SCALE GENOMIC DNA]</scope>
    <source>
        <strain evidence="2">ATCC MYA-139 / BCRC 22969 / CBS 8797 / CCRC 22969 / KCTC 17520 / NBRC 10181 / NCYC 3082</strain>
    </source>
</reference>
<dbReference type="InterPro" id="IPR036412">
    <property type="entry name" value="HAD-like_sf"/>
</dbReference>
<proteinExistence type="predicted"/>
<dbReference type="PANTHER" id="PTHR18901:SF38">
    <property type="entry name" value="PSEUDOURIDINE-5'-PHOSPHATASE"/>
    <property type="match status" value="1"/>
</dbReference>
<dbReference type="OMA" id="FHHMVMG"/>
<name>J7RU66_HUIN7</name>
<dbReference type="FunFam" id="1.10.150.240:FF:000001">
    <property type="entry name" value="Haloacid dehalogenase-like hydrolase domain"/>
    <property type="match status" value="1"/>
</dbReference>
<dbReference type="GeneID" id="34523997"/>
<dbReference type="OrthoDB" id="40579at2759"/>
<reference evidence="1 2" key="1">
    <citation type="journal article" date="2011" name="Proc. Natl. Acad. Sci. U.S.A.">
        <title>Evolutionary erosion of yeast sex chromosomes by mating-type switching accidents.</title>
        <authorList>
            <person name="Gordon J.L."/>
            <person name="Armisen D."/>
            <person name="Proux-Wera E."/>
            <person name="Oheigeartaigh S.S."/>
            <person name="Byrne K.P."/>
            <person name="Wolfe K.H."/>
        </authorList>
    </citation>
    <scope>NUCLEOTIDE SEQUENCE [LARGE SCALE GENOMIC DNA]</scope>
    <source>
        <strain evidence="2">ATCC MYA-139 / BCRC 22969 / CBS 8797 / CCRC 22969 / KCTC 17520 / NBRC 10181 / NCYC 3082</strain>
    </source>
</reference>
<accession>J7RU66</accession>
<dbReference type="InterPro" id="IPR023214">
    <property type="entry name" value="HAD_sf"/>
</dbReference>
<dbReference type="KEGG" id="kng:KNAG_0A07080"/>
<dbReference type="EMBL" id="HE978314">
    <property type="protein sequence ID" value="CCK68362.1"/>
    <property type="molecule type" value="Genomic_DNA"/>
</dbReference>
<dbReference type="GO" id="GO:0008253">
    <property type="term" value="F:5'-nucleotidase activity"/>
    <property type="evidence" value="ECO:0007669"/>
    <property type="project" value="EnsemblFungi"/>
</dbReference>
<dbReference type="eggNOG" id="KOG2914">
    <property type="taxonomic scope" value="Eukaryota"/>
</dbReference>
<dbReference type="InterPro" id="IPR023198">
    <property type="entry name" value="PGP-like_dom2"/>
</dbReference>
<dbReference type="InterPro" id="IPR006439">
    <property type="entry name" value="HAD-SF_hydro_IA"/>
</dbReference>
<dbReference type="RefSeq" id="XP_022462608.1">
    <property type="nucleotide sequence ID" value="XM_022611173.1"/>
</dbReference>
<evidence type="ECO:0000313" key="1">
    <source>
        <dbReference type="EMBL" id="CCK68362.1"/>
    </source>
</evidence>
<dbReference type="NCBIfam" id="TIGR01509">
    <property type="entry name" value="HAD-SF-IA-v3"/>
    <property type="match status" value="1"/>
</dbReference>
<dbReference type="InterPro" id="IPR041492">
    <property type="entry name" value="HAD_2"/>
</dbReference>
<dbReference type="SUPFAM" id="SSF56784">
    <property type="entry name" value="HAD-like"/>
    <property type="match status" value="1"/>
</dbReference>
<protein>
    <submittedName>
        <fullName evidence="1">Uncharacterized protein</fullName>
    </submittedName>
</protein>
<organism evidence="1 2">
    <name type="scientific">Huiozyma naganishii (strain ATCC MYA-139 / BCRC 22969 / CBS 8797 / KCTC 17520 / NBRC 10181 / NCYC 3082 / Yp74L-3)</name>
    <name type="common">Yeast</name>
    <name type="synonym">Kazachstania naganishii</name>
    <dbReference type="NCBI Taxonomy" id="1071383"/>
    <lineage>
        <taxon>Eukaryota</taxon>
        <taxon>Fungi</taxon>
        <taxon>Dikarya</taxon>
        <taxon>Ascomycota</taxon>
        <taxon>Saccharomycotina</taxon>
        <taxon>Saccharomycetes</taxon>
        <taxon>Saccharomycetales</taxon>
        <taxon>Saccharomycetaceae</taxon>
        <taxon>Huiozyma</taxon>
    </lineage>
</organism>
<keyword evidence="2" id="KW-1185">Reference proteome</keyword>
<evidence type="ECO:0000313" key="2">
    <source>
        <dbReference type="Proteomes" id="UP000006310"/>
    </source>
</evidence>
<dbReference type="Proteomes" id="UP000006310">
    <property type="component" value="Chromosome 1"/>
</dbReference>
<dbReference type="HOGENOM" id="CLU_045011_13_0_1"/>
<gene>
    <name evidence="1" type="primary">KNAG0A07080</name>
    <name evidence="1" type="ordered locus">KNAG_0A07080</name>
</gene>
<dbReference type="STRING" id="1071383.J7RU66"/>